<dbReference type="InterPro" id="IPR023753">
    <property type="entry name" value="FAD/NAD-binding_dom"/>
</dbReference>
<dbReference type="GO" id="GO:0010181">
    <property type="term" value="F:FMN binding"/>
    <property type="evidence" value="ECO:0007669"/>
    <property type="project" value="InterPro"/>
</dbReference>
<dbReference type="PANTHER" id="PTHR43578">
    <property type="entry name" value="NADH-QUINONE OXIDOREDUCTASE SUBUNIT F"/>
    <property type="match status" value="1"/>
</dbReference>
<dbReference type="InterPro" id="IPR036188">
    <property type="entry name" value="FAD/NAD-bd_sf"/>
</dbReference>
<dbReference type="InterPro" id="IPR019575">
    <property type="entry name" value="Nuop51_4Fe4S-bd"/>
</dbReference>
<dbReference type="FunFam" id="1.20.1440.230:FF:000001">
    <property type="entry name" value="Mitochondrial NADH dehydrogenase flavoprotein 1"/>
    <property type="match status" value="1"/>
</dbReference>
<dbReference type="GO" id="GO:0051539">
    <property type="term" value="F:4 iron, 4 sulfur cluster binding"/>
    <property type="evidence" value="ECO:0007669"/>
    <property type="project" value="UniProtKB-KW"/>
</dbReference>
<evidence type="ECO:0000256" key="4">
    <source>
        <dbReference type="ARBA" id="ARBA00023004"/>
    </source>
</evidence>
<dbReference type="SUPFAM" id="SSF51971">
    <property type="entry name" value="Nucleotide-binding domain"/>
    <property type="match status" value="2"/>
</dbReference>
<dbReference type="Gene3D" id="3.10.20.600">
    <property type="match status" value="1"/>
</dbReference>
<keyword evidence="5" id="KW-0411">Iron-sulfur</keyword>
<dbReference type="Gene3D" id="3.50.50.60">
    <property type="entry name" value="FAD/NAD(P)-binding domain"/>
    <property type="match status" value="2"/>
</dbReference>
<evidence type="ECO:0000259" key="6">
    <source>
        <dbReference type="SMART" id="SM00928"/>
    </source>
</evidence>
<dbReference type="RefSeq" id="WP_013607268.1">
    <property type="nucleotide sequence ID" value="NC_015152.1"/>
</dbReference>
<keyword evidence="3" id="KW-0479">Metal-binding</keyword>
<keyword evidence="2" id="KW-0004">4Fe-4S</keyword>
<organism evidence="7 8">
    <name type="scientific">Sphaerochaeta globosa (strain ATCC BAA-1886 / DSM 22777 / Buddy)</name>
    <name type="common">Spirochaeta sp. (strain Buddy)</name>
    <dbReference type="NCBI Taxonomy" id="158189"/>
    <lineage>
        <taxon>Bacteria</taxon>
        <taxon>Pseudomonadati</taxon>
        <taxon>Spirochaetota</taxon>
        <taxon>Spirochaetia</taxon>
        <taxon>Spirochaetales</taxon>
        <taxon>Sphaerochaetaceae</taxon>
        <taxon>Sphaerochaeta</taxon>
    </lineage>
</organism>
<proteinExistence type="inferred from homology"/>
<dbReference type="InterPro" id="IPR001949">
    <property type="entry name" value="NADH-UbQ_OxRdtase_51kDa_CS"/>
</dbReference>
<evidence type="ECO:0000313" key="8">
    <source>
        <dbReference type="Proteomes" id="UP000008466"/>
    </source>
</evidence>
<gene>
    <name evidence="7" type="ordered locus">SpiBuddy_1593</name>
</gene>
<dbReference type="Gene3D" id="6.10.250.1450">
    <property type="match status" value="1"/>
</dbReference>
<accession>F0RW61</accession>
<dbReference type="GO" id="GO:0046872">
    <property type="term" value="F:metal ion binding"/>
    <property type="evidence" value="ECO:0007669"/>
    <property type="project" value="UniProtKB-KW"/>
</dbReference>
<dbReference type="GO" id="GO:0004355">
    <property type="term" value="F:glutamate synthase (NADPH) activity"/>
    <property type="evidence" value="ECO:0007669"/>
    <property type="project" value="UniProtKB-EC"/>
</dbReference>
<dbReference type="InterPro" id="IPR037207">
    <property type="entry name" value="Nuop51_4Fe4S-bd_sf"/>
</dbReference>
<dbReference type="SUPFAM" id="SSF52833">
    <property type="entry name" value="Thioredoxin-like"/>
    <property type="match status" value="1"/>
</dbReference>
<evidence type="ECO:0000256" key="1">
    <source>
        <dbReference type="ARBA" id="ARBA00007523"/>
    </source>
</evidence>
<dbReference type="CDD" id="cd02980">
    <property type="entry name" value="TRX_Fd_family"/>
    <property type="match status" value="1"/>
</dbReference>
<dbReference type="FunFam" id="3.40.50.11540:FF:000001">
    <property type="entry name" value="NADH dehydrogenase [ubiquinone] flavoprotein 1, mitochondrial"/>
    <property type="match status" value="1"/>
</dbReference>
<evidence type="ECO:0000256" key="2">
    <source>
        <dbReference type="ARBA" id="ARBA00022485"/>
    </source>
</evidence>
<dbReference type="Pfam" id="PF10531">
    <property type="entry name" value="SLBB"/>
    <property type="match status" value="1"/>
</dbReference>
<dbReference type="SUPFAM" id="SSF140490">
    <property type="entry name" value="Nqo1C-terminal domain-like"/>
    <property type="match status" value="1"/>
</dbReference>
<dbReference type="Proteomes" id="UP000008466">
    <property type="component" value="Chromosome"/>
</dbReference>
<dbReference type="Gene3D" id="1.20.1440.230">
    <property type="entry name" value="NADH-ubiquinone oxidoreductase 51kDa subunit, iron-sulphur binding domain"/>
    <property type="match status" value="1"/>
</dbReference>
<feature type="domain" description="NADH-ubiquinone oxidoreductase 51kDa subunit iron-sulphur binding" evidence="6">
    <location>
        <begin position="469"/>
        <end position="514"/>
    </location>
</feature>
<comment type="similarity">
    <text evidence="1">Belongs to the complex I 51 kDa subunit family.</text>
</comment>
<dbReference type="EC" id="1.6.99.5" evidence="7"/>
<keyword evidence="7" id="KW-0560">Oxidoreductase</keyword>
<keyword evidence="4" id="KW-0408">Iron</keyword>
<dbReference type="HOGENOM" id="CLU_010449_2_0_12"/>
<sequence>MSSLLDRLQQEGEHTLYPNHASIAVGMGTCGMGSGATELYAAFAKEIDSQHLSISLRSVGCFGCCSEEPLVSLYLPSKPLVWLSKVELSDVPLIIDNLMQGRYYKPKALCRINEWDHHLSQHTYGEGFEELPPWNEVPFFHAQKKLILRDAGLIDPANMAEYVAVGGYRSFEKVLGGMSRDEVLLEVKNSKLRGRGGAGFPTGLKWELMAKEPSQPKFLICNADEGDPGAYMNRNEMESDPHMLIEGLLIASYATTAQEGIIYVRAEYPLAVQRLRTAIEQAYAVGLLGDNILERKVRFDLSVVEGAGAFVCGEETALIASLEGRAGRARVKPPFPSQKGYLGRPTTINNLETWCNIPLIIGKGSAWFARIGNPASPGTKVFSLVGKVKNTGLVELPLGEKLTTLIYEAGGGSVNPSKKIKAVQSGGPSGGCIPASLFNSTIDYESLGALGAIMGSGGMVVMDSDNCMVDSARYFLEFTTKESCGTCTPCREGLSQALDLVSRICEGAGKLEDVKTLTELGNHISDTALCGLGQSAMNPVLTTLKYFPEEYESHIKRSKCEAGTCEALVGELCSNSCPLAMRIPSYIALLKEDRLVEAFTSTLEDNPLPGTLGRICHFHCQMRCRRDDLDGPVHQGELHRYLADTLYKMGQETEVYQTLLDRMPEPTHKHIAIVGAGPGGLSVAFYLRRLGHEVTLYDEHQKAGGVLRYGIPSYRLPKEVLEKELELYTTLGIHFELGKALGRELEMENLRRSSDAVILALGSYHHATLQLSGSEGPGFLQGTEVLRRLSEGREADVGKQVVILGGGNVAIDVARSLWRLGCEVTVAYRRGRDEMPANRSEIEEAFAEGISFVFDVAPSQVLRGKQGQVIALEVQQLELGTYDLSARRQRMESGKKSILSCDTVIVAIGERVDTALFANLGLGVTKQGYLDVKHYSYETNLPNVWAIGDVITGPSTAAQAMGQGKEVARIIDRLLVGEDRFDSLFTTFTYDRTVGKTLYEGKAITSTKLSPKDRNLSFAEVNRGYSGRQARMEASRCLRCDIKIQEVSNG</sequence>
<dbReference type="InterPro" id="IPR028261">
    <property type="entry name" value="DPD_II"/>
</dbReference>
<protein>
    <submittedName>
        <fullName evidence="7">NADH dehydrogenase (Quinone)., Glutamate synthase (NADPH)</fullName>
        <ecNumber evidence="7">1.4.1.13</ecNumber>
        <ecNumber evidence="7">1.6.99.5</ecNumber>
    </submittedName>
</protein>
<evidence type="ECO:0000256" key="5">
    <source>
        <dbReference type="ARBA" id="ARBA00023014"/>
    </source>
</evidence>
<dbReference type="eggNOG" id="COG0493">
    <property type="taxonomic scope" value="Bacteria"/>
</dbReference>
<dbReference type="EC" id="1.4.1.13" evidence="7"/>
<dbReference type="EMBL" id="CP002541">
    <property type="protein sequence ID" value="ADY13418.1"/>
    <property type="molecule type" value="Genomic_DNA"/>
</dbReference>
<dbReference type="Gene3D" id="3.40.30.10">
    <property type="entry name" value="Glutaredoxin"/>
    <property type="match status" value="1"/>
</dbReference>
<dbReference type="PRINTS" id="PR00419">
    <property type="entry name" value="ADXRDTASE"/>
</dbReference>
<dbReference type="GO" id="GO:0008137">
    <property type="term" value="F:NADH dehydrogenase (ubiquinone) activity"/>
    <property type="evidence" value="ECO:0007669"/>
    <property type="project" value="InterPro"/>
</dbReference>
<dbReference type="Pfam" id="PF14691">
    <property type="entry name" value="Fer4_20"/>
    <property type="match status" value="1"/>
</dbReference>
<reference evidence="8" key="1">
    <citation type="submission" date="2011-02" db="EMBL/GenBank/DDBJ databases">
        <title>Complete sequence of Spirochaeta sp. Buddy.</title>
        <authorList>
            <person name="Lucas S."/>
            <person name="Copeland A."/>
            <person name="Lapidus A."/>
            <person name="Cheng J.-F."/>
            <person name="Goodwin L."/>
            <person name="Pitluck S."/>
            <person name="Zeytun A."/>
            <person name="Detter J.C."/>
            <person name="Han C."/>
            <person name="Tapia R."/>
            <person name="Land M."/>
            <person name="Hauser L."/>
            <person name="Kyrpides N."/>
            <person name="Ivanova N."/>
            <person name="Mikhailova N."/>
            <person name="Pagani I."/>
            <person name="Ritalahti K.M."/>
            <person name="Loeffler F.E."/>
            <person name="Woyke T."/>
        </authorList>
    </citation>
    <scope>NUCLEOTIDE SEQUENCE [LARGE SCALE GENOMIC DNA]</scope>
    <source>
        <strain evidence="8">ATCC BAA-1886 / DSM 22777 / Buddy</strain>
    </source>
</reference>
<dbReference type="Pfam" id="PF01512">
    <property type="entry name" value="Complex1_51K"/>
    <property type="match status" value="1"/>
</dbReference>
<dbReference type="InterPro" id="IPR011538">
    <property type="entry name" value="Nuo51_FMN-bd"/>
</dbReference>
<dbReference type="eggNOG" id="COG1894">
    <property type="taxonomic scope" value="Bacteria"/>
</dbReference>
<dbReference type="SUPFAM" id="SSF142984">
    <property type="entry name" value="Nqo1 middle domain-like"/>
    <property type="match status" value="1"/>
</dbReference>
<dbReference type="Pfam" id="PF07992">
    <property type="entry name" value="Pyr_redox_2"/>
    <property type="match status" value="1"/>
</dbReference>
<keyword evidence="8" id="KW-1185">Reference proteome</keyword>
<dbReference type="SUPFAM" id="SSF142019">
    <property type="entry name" value="Nqo1 FMN-binding domain-like"/>
    <property type="match status" value="1"/>
</dbReference>
<dbReference type="SUPFAM" id="SSF46548">
    <property type="entry name" value="alpha-helical ferredoxin"/>
    <property type="match status" value="1"/>
</dbReference>
<dbReference type="KEGG" id="sbu:SpiBuddy_1593"/>
<evidence type="ECO:0000256" key="3">
    <source>
        <dbReference type="ARBA" id="ARBA00022723"/>
    </source>
</evidence>
<dbReference type="Pfam" id="PF10589">
    <property type="entry name" value="NADH_4Fe-4S"/>
    <property type="match status" value="1"/>
</dbReference>
<dbReference type="PANTHER" id="PTHR43578:SF3">
    <property type="entry name" value="NADH-QUINONE OXIDOREDUCTASE SUBUNIT F"/>
    <property type="match status" value="1"/>
</dbReference>
<dbReference type="SMART" id="SM00928">
    <property type="entry name" value="NADH_4Fe-4S"/>
    <property type="match status" value="1"/>
</dbReference>
<dbReference type="InterPro" id="IPR036249">
    <property type="entry name" value="Thioredoxin-like_sf"/>
</dbReference>
<dbReference type="Gene3D" id="3.40.50.11540">
    <property type="entry name" value="NADH-ubiquinone oxidoreductase 51kDa subunit"/>
    <property type="match status" value="1"/>
</dbReference>
<dbReference type="OrthoDB" id="9803192at2"/>
<dbReference type="InterPro" id="IPR037225">
    <property type="entry name" value="Nuo51_FMN-bd_sf"/>
</dbReference>
<evidence type="ECO:0000313" key="7">
    <source>
        <dbReference type="EMBL" id="ADY13418.1"/>
    </source>
</evidence>
<dbReference type="InterPro" id="IPR019554">
    <property type="entry name" value="Soluble_ligand-bd"/>
</dbReference>
<dbReference type="AlphaFoldDB" id="F0RW61"/>
<name>F0RW61_SPHGB</name>
<dbReference type="STRING" id="158189.SpiBuddy_1593"/>
<dbReference type="PROSITE" id="PS00645">
    <property type="entry name" value="COMPLEX1_51K_2"/>
    <property type="match status" value="1"/>
</dbReference>